<proteinExistence type="predicted"/>
<evidence type="ECO:0000313" key="1">
    <source>
        <dbReference type="EMBL" id="QDL91635.1"/>
    </source>
</evidence>
<dbReference type="RefSeq" id="WP_138572311.1">
    <property type="nucleotide sequence ID" value="NZ_CP040818.1"/>
</dbReference>
<accession>A0A5B8FTF7</accession>
<name>A0A5B8FTF7_9RHOB</name>
<keyword evidence="2" id="KW-1185">Reference proteome</keyword>
<reference evidence="1 2" key="1">
    <citation type="submission" date="2019-06" db="EMBL/GenBank/DDBJ databases">
        <title>Genome sequence of Rhodobacteraceae bacterium D4M1.</title>
        <authorList>
            <person name="Cao J."/>
        </authorList>
    </citation>
    <scope>NUCLEOTIDE SEQUENCE [LARGE SCALE GENOMIC DNA]</scope>
    <source>
        <strain evidence="1 2">D4M1</strain>
    </source>
</reference>
<evidence type="ECO:0000313" key="2">
    <source>
        <dbReference type="Proteomes" id="UP000305888"/>
    </source>
</evidence>
<dbReference type="KEGG" id="ppru:FDP22_07450"/>
<gene>
    <name evidence="1" type="ORF">FDP22_07450</name>
</gene>
<dbReference type="AlphaFoldDB" id="A0A5B8FTF7"/>
<sequence>MLVVKKGSGIDLIAAERERQVSAEGWTPEHNDDHDAGEIAGAASAYTLSAACLLNPYHGTPLNEPPEGWQWDASWWKPNMGDNPARDLAKSGALSAAEIDRMDRLERPW</sequence>
<organism evidence="1 2">
    <name type="scientific">Paroceanicella profunda</name>
    <dbReference type="NCBI Taxonomy" id="2579971"/>
    <lineage>
        <taxon>Bacteria</taxon>
        <taxon>Pseudomonadati</taxon>
        <taxon>Pseudomonadota</taxon>
        <taxon>Alphaproteobacteria</taxon>
        <taxon>Rhodobacterales</taxon>
        <taxon>Paracoccaceae</taxon>
        <taxon>Paroceanicella</taxon>
    </lineage>
</organism>
<dbReference type="EMBL" id="CP040818">
    <property type="protein sequence ID" value="QDL91635.1"/>
    <property type="molecule type" value="Genomic_DNA"/>
</dbReference>
<dbReference type="Proteomes" id="UP000305888">
    <property type="component" value="Chromosome"/>
</dbReference>
<protein>
    <submittedName>
        <fullName evidence="1">Uncharacterized protein</fullName>
    </submittedName>
</protein>
<dbReference type="OrthoDB" id="983041at2"/>